<dbReference type="Pfam" id="PF08279">
    <property type="entry name" value="HTH_11"/>
    <property type="match status" value="1"/>
</dbReference>
<evidence type="ECO:0000259" key="1">
    <source>
        <dbReference type="Pfam" id="PF08279"/>
    </source>
</evidence>
<sequence>MNRTDRLFAIVELLRAVAPRPRSARELGERFAVTARTIERDILALQQAQVPIYAERGRRGGYVLDRSMSLPPLNFSPEEAVAIAIALSRSGDQPFADQARSAMGKLMAAMPVADGERARELATRVQLLSSTSEREELEPRTAGPIARVIEAGLLAGVVLEIEYGDVRGAVSSRAVEPGVFVGGRGGVWYLVAWCRLRDDVRVFRLDRIRAAEVTTERVPTRRMADFASHVPDMVTLYPALD</sequence>
<name>A0A5M3X4U4_9ACTN</name>
<protein>
    <submittedName>
        <fullName evidence="3">Transcriptional regulator</fullName>
    </submittedName>
</protein>
<dbReference type="InterPro" id="IPR036390">
    <property type="entry name" value="WH_DNA-bd_sf"/>
</dbReference>
<keyword evidence="4" id="KW-1185">Reference proteome</keyword>
<dbReference type="Proteomes" id="UP000331127">
    <property type="component" value="Unassembled WGS sequence"/>
</dbReference>
<dbReference type="InterPro" id="IPR026881">
    <property type="entry name" value="WYL_dom"/>
</dbReference>
<proteinExistence type="predicted"/>
<evidence type="ECO:0000313" key="4">
    <source>
        <dbReference type="Proteomes" id="UP000331127"/>
    </source>
</evidence>
<dbReference type="InterPro" id="IPR036388">
    <property type="entry name" value="WH-like_DNA-bd_sf"/>
</dbReference>
<accession>A0A5M3X4U4</accession>
<organism evidence="3 4">
    <name type="scientific">Acrocarpospora macrocephala</name>
    <dbReference type="NCBI Taxonomy" id="150177"/>
    <lineage>
        <taxon>Bacteria</taxon>
        <taxon>Bacillati</taxon>
        <taxon>Actinomycetota</taxon>
        <taxon>Actinomycetes</taxon>
        <taxon>Streptosporangiales</taxon>
        <taxon>Streptosporangiaceae</taxon>
        <taxon>Acrocarpospora</taxon>
    </lineage>
</organism>
<gene>
    <name evidence="3" type="ORF">Amac_103330</name>
</gene>
<reference evidence="3 4" key="1">
    <citation type="submission" date="2019-10" db="EMBL/GenBank/DDBJ databases">
        <title>Whole genome shotgun sequence of Acrocarpospora macrocephala NBRC 16266.</title>
        <authorList>
            <person name="Ichikawa N."/>
            <person name="Kimura A."/>
            <person name="Kitahashi Y."/>
            <person name="Komaki H."/>
            <person name="Oguchi A."/>
        </authorList>
    </citation>
    <scope>NUCLEOTIDE SEQUENCE [LARGE SCALE GENOMIC DNA]</scope>
    <source>
        <strain evidence="3 4">NBRC 16266</strain>
    </source>
</reference>
<dbReference type="OrthoDB" id="3171994at2"/>
<dbReference type="SUPFAM" id="SSF46785">
    <property type="entry name" value="Winged helix' DNA-binding domain"/>
    <property type="match status" value="1"/>
</dbReference>
<evidence type="ECO:0000259" key="2">
    <source>
        <dbReference type="Pfam" id="PF13280"/>
    </source>
</evidence>
<dbReference type="PANTHER" id="PTHR34580">
    <property type="match status" value="1"/>
</dbReference>
<dbReference type="Gene3D" id="1.10.10.10">
    <property type="entry name" value="Winged helix-like DNA-binding domain superfamily/Winged helix DNA-binding domain"/>
    <property type="match status" value="1"/>
</dbReference>
<feature type="domain" description="Helix-turn-helix type 11" evidence="1">
    <location>
        <begin position="6"/>
        <end position="62"/>
    </location>
</feature>
<dbReference type="InterPro" id="IPR051534">
    <property type="entry name" value="CBASS_pafABC_assoc_protein"/>
</dbReference>
<dbReference type="PANTHER" id="PTHR34580:SF3">
    <property type="entry name" value="PROTEIN PAFB"/>
    <property type="match status" value="1"/>
</dbReference>
<evidence type="ECO:0000313" key="3">
    <source>
        <dbReference type="EMBL" id="GES16735.1"/>
    </source>
</evidence>
<dbReference type="InterPro" id="IPR013196">
    <property type="entry name" value="HTH_11"/>
</dbReference>
<dbReference type="PROSITE" id="PS52050">
    <property type="entry name" value="WYL"/>
    <property type="match status" value="1"/>
</dbReference>
<feature type="domain" description="WYL" evidence="2">
    <location>
        <begin position="147"/>
        <end position="213"/>
    </location>
</feature>
<comment type="caution">
    <text evidence="3">The sequence shown here is derived from an EMBL/GenBank/DDBJ whole genome shotgun (WGS) entry which is preliminary data.</text>
</comment>
<dbReference type="AlphaFoldDB" id="A0A5M3X4U4"/>
<dbReference type="EMBL" id="BLAE01000113">
    <property type="protein sequence ID" value="GES16735.1"/>
    <property type="molecule type" value="Genomic_DNA"/>
</dbReference>
<dbReference type="Pfam" id="PF13280">
    <property type="entry name" value="WYL"/>
    <property type="match status" value="1"/>
</dbReference>